<accession>A0AAV7T0H3</accession>
<evidence type="ECO:0000313" key="2">
    <source>
        <dbReference type="EMBL" id="KAJ1169902.1"/>
    </source>
</evidence>
<name>A0AAV7T0H3_PLEWA</name>
<dbReference type="Proteomes" id="UP001066276">
    <property type="component" value="Chromosome 4_1"/>
</dbReference>
<feature type="region of interest" description="Disordered" evidence="1">
    <location>
        <begin position="129"/>
        <end position="153"/>
    </location>
</feature>
<sequence>MALKNGRISGENWENWVNIKARPLGGGTLVKRSAKNLSCSDPAVRRFRIGLGKISDRAASGSTVQTAMRDAGSKMKSKTQPQPAIMKYLTRGAQDKGIAGSHQQPDTRSKDAMKKSEVIEVVQGVIQNREGLENSPVYRDEAQSEMENRLPNK</sequence>
<feature type="region of interest" description="Disordered" evidence="1">
    <location>
        <begin position="58"/>
        <end position="116"/>
    </location>
</feature>
<evidence type="ECO:0000313" key="3">
    <source>
        <dbReference type="Proteomes" id="UP001066276"/>
    </source>
</evidence>
<keyword evidence="3" id="KW-1185">Reference proteome</keyword>
<feature type="compositionally biased region" description="Basic and acidic residues" evidence="1">
    <location>
        <begin position="138"/>
        <end position="153"/>
    </location>
</feature>
<dbReference type="AlphaFoldDB" id="A0AAV7T0H3"/>
<gene>
    <name evidence="2" type="ORF">NDU88_001790</name>
</gene>
<protein>
    <submittedName>
        <fullName evidence="2">Uncharacterized protein</fullName>
    </submittedName>
</protein>
<proteinExistence type="predicted"/>
<dbReference type="EMBL" id="JANPWB010000007">
    <property type="protein sequence ID" value="KAJ1169902.1"/>
    <property type="molecule type" value="Genomic_DNA"/>
</dbReference>
<reference evidence="2" key="1">
    <citation type="journal article" date="2022" name="bioRxiv">
        <title>Sequencing and chromosome-scale assembly of the giantPleurodeles waltlgenome.</title>
        <authorList>
            <person name="Brown T."/>
            <person name="Elewa A."/>
            <person name="Iarovenko S."/>
            <person name="Subramanian E."/>
            <person name="Araus A.J."/>
            <person name="Petzold A."/>
            <person name="Susuki M."/>
            <person name="Suzuki K.-i.T."/>
            <person name="Hayashi T."/>
            <person name="Toyoda A."/>
            <person name="Oliveira C."/>
            <person name="Osipova E."/>
            <person name="Leigh N.D."/>
            <person name="Simon A."/>
            <person name="Yun M.H."/>
        </authorList>
    </citation>
    <scope>NUCLEOTIDE SEQUENCE</scope>
    <source>
        <strain evidence="2">20211129_DDA</strain>
        <tissue evidence="2">Liver</tissue>
    </source>
</reference>
<organism evidence="2 3">
    <name type="scientific">Pleurodeles waltl</name>
    <name type="common">Iberian ribbed newt</name>
    <dbReference type="NCBI Taxonomy" id="8319"/>
    <lineage>
        <taxon>Eukaryota</taxon>
        <taxon>Metazoa</taxon>
        <taxon>Chordata</taxon>
        <taxon>Craniata</taxon>
        <taxon>Vertebrata</taxon>
        <taxon>Euteleostomi</taxon>
        <taxon>Amphibia</taxon>
        <taxon>Batrachia</taxon>
        <taxon>Caudata</taxon>
        <taxon>Salamandroidea</taxon>
        <taxon>Salamandridae</taxon>
        <taxon>Pleurodelinae</taxon>
        <taxon>Pleurodeles</taxon>
    </lineage>
</organism>
<feature type="compositionally biased region" description="Basic and acidic residues" evidence="1">
    <location>
        <begin position="105"/>
        <end position="116"/>
    </location>
</feature>
<evidence type="ECO:0000256" key="1">
    <source>
        <dbReference type="SAM" id="MobiDB-lite"/>
    </source>
</evidence>
<comment type="caution">
    <text evidence="2">The sequence shown here is derived from an EMBL/GenBank/DDBJ whole genome shotgun (WGS) entry which is preliminary data.</text>
</comment>